<feature type="domain" description="GATOR2 complex protein MIO zinc-ribbon like" evidence="5">
    <location>
        <begin position="1029"/>
        <end position="1117"/>
    </location>
</feature>
<feature type="compositionally biased region" description="Basic residues" evidence="4">
    <location>
        <begin position="564"/>
        <end position="573"/>
    </location>
</feature>
<dbReference type="InterPro" id="IPR015943">
    <property type="entry name" value="WD40/YVTN_repeat-like_dom_sf"/>
</dbReference>
<dbReference type="CDD" id="cd16691">
    <property type="entry name" value="mRING-H2-C3H3C2_Mio"/>
    <property type="match status" value="1"/>
</dbReference>
<organism evidence="7 8">
    <name type="scientific">Cerrena zonata</name>
    <dbReference type="NCBI Taxonomy" id="2478898"/>
    <lineage>
        <taxon>Eukaryota</taxon>
        <taxon>Fungi</taxon>
        <taxon>Dikarya</taxon>
        <taxon>Basidiomycota</taxon>
        <taxon>Agaricomycotina</taxon>
        <taxon>Agaricomycetes</taxon>
        <taxon>Polyporales</taxon>
        <taxon>Cerrenaceae</taxon>
        <taxon>Cerrena</taxon>
    </lineage>
</organism>
<evidence type="ECO:0000259" key="6">
    <source>
        <dbReference type="Pfam" id="PF21719"/>
    </source>
</evidence>
<dbReference type="InterPro" id="IPR036322">
    <property type="entry name" value="WD40_repeat_dom_sf"/>
</dbReference>
<evidence type="ECO:0000256" key="1">
    <source>
        <dbReference type="ARBA" id="ARBA00009713"/>
    </source>
</evidence>
<comment type="similarity">
    <text evidence="1">Belongs to the WD repeat mio family.</text>
</comment>
<feature type="domain" description="MIOS-like alpha-solenoid" evidence="6">
    <location>
        <begin position="754"/>
        <end position="890"/>
    </location>
</feature>
<dbReference type="GO" id="GO:0005737">
    <property type="term" value="C:cytoplasm"/>
    <property type="evidence" value="ECO:0007669"/>
    <property type="project" value="TreeGrafter"/>
</dbReference>
<gene>
    <name evidence="7" type="ORF">QCA50_003362</name>
</gene>
<dbReference type="Gene3D" id="2.130.10.10">
    <property type="entry name" value="YVTN repeat-like/Quinoprotein amine dehydrogenase"/>
    <property type="match status" value="2"/>
</dbReference>
<keyword evidence="8" id="KW-1185">Reference proteome</keyword>
<dbReference type="PANTHER" id="PTHR16453">
    <property type="entry name" value="WD40 DOMAIN-CONTAINING PROTEIN MIO FAMILY MEMBER"/>
    <property type="match status" value="1"/>
</dbReference>
<sequence>MVLADRRLLWHPRLDNKFLVGGGSQLTVYEWLPDLSEIKHVASKHDLQTLKCFTWSPDIVYDDLVAIGYNTGKVDLVRLEATSSSTNQILSGGPSASLPVRNSRACNALAFCPTDPNYLAVGLDKVRGDSSLVIWDIHTILPALSVKSSSKSTYVSAVARPQPLIPRGELGPRTDSRILQQHAPAEIVSSLAWLPKSTTLLMAGVSHRWLKLFDLRSHSPLVTNVASKVHGIATDPFDQHRIGSFADGVASIWDTRRLTQPLVTFTEKDASADGAKIRPNSAFTTMEFSSIRRGVLATLEKESNHVRFWDLSQAELIGRTPDGRISRDSSQSARGTRLSWATMPWASSSNNPVSTPPTPQDQYKTPYQLILSDTRKTKNFNRSLASFALVPTSDSFPLTSNVMVVNKEGDLELYAVHDTPTHTPWSPRGDLTLGIGRSYKILPGFHERGPPPEPWEILMESAAPAVSTPHSTDERHSHGPSRAASPPPMFGRGDEDGFPALPLPPSNPYLKTEANLTATRPNGARTYNPAILRSLHFEHSAPTKLSRTTSAEHHSALRVGNGHIKPKATHRHSREPSPGWGNTTDVAMQHGIEEDISMTMRRRVIRGYGLVNASHNATVAHETTIDDSTLSELWSWINYSQQLLSVPTSIVEGYNFSYHGIWGIWDGFRPVQPQYSANPTPRISSRGLLLDTAPTSIYSQHFDPPRYQSKSRPNGRGRSLPPPDHVHDEFLNATAIVNARRDSGSSSWQPTVFTNKLAQRQLALYLCGWSLAEDDLALAIKRWEKEHKYSQAACWLVFTKQYKAAIDLLLRSRGAHAETHHMMSGMIAALTPSSPSGKNLELIGHCERLAITLHDPYLRVLLTHLTANDRWADVLAADDLPLRENLAIAFQILGDEELTTHLRQIVTQCTHHGHINGLLVTGLTPQGMEILQTYLDSTGDLQTAAVLGNLNPVRAKDPRSARWLDHYRDLLDQWKLFHFRCQLDIDRGQILQVAIEQQEIAPFEWTPKQVVLKCNYCNKSFNPPLPHNAKVTSCVHCNRPLPRCSICLMTLSIVPDASRNAELAYSGPKDTIDEALVFCQTCRHGGHASHILEWFYAEDGSRSHGMCAVANCHCRCADGF</sequence>
<dbReference type="Pfam" id="PF21719">
    <property type="entry name" value="MIOS_a-sol"/>
    <property type="match status" value="1"/>
</dbReference>
<keyword evidence="3" id="KW-0677">Repeat</keyword>
<evidence type="ECO:0000256" key="4">
    <source>
        <dbReference type="SAM" id="MobiDB-lite"/>
    </source>
</evidence>
<evidence type="ECO:0000256" key="3">
    <source>
        <dbReference type="ARBA" id="ARBA00022737"/>
    </source>
</evidence>
<evidence type="ECO:0000313" key="7">
    <source>
        <dbReference type="EMBL" id="KAK7693790.1"/>
    </source>
</evidence>
<feature type="region of interest" description="Disordered" evidence="4">
    <location>
        <begin position="560"/>
        <end position="582"/>
    </location>
</feature>
<name>A0AAW0GW73_9APHY</name>
<dbReference type="PANTHER" id="PTHR16453:SF9">
    <property type="entry name" value="GATOR COMPLEX PROTEIN MIOS"/>
    <property type="match status" value="1"/>
</dbReference>
<dbReference type="SUPFAM" id="SSF50978">
    <property type="entry name" value="WD40 repeat-like"/>
    <property type="match status" value="1"/>
</dbReference>
<dbReference type="InterPro" id="IPR049092">
    <property type="entry name" value="MIOS_a-sol"/>
</dbReference>
<keyword evidence="2" id="KW-0853">WD repeat</keyword>
<accession>A0AAW0GW73</accession>
<comment type="caution">
    <text evidence="7">The sequence shown here is derived from an EMBL/GenBank/DDBJ whole genome shotgun (WGS) entry which is preliminary data.</text>
</comment>
<evidence type="ECO:0000256" key="2">
    <source>
        <dbReference type="ARBA" id="ARBA00022574"/>
    </source>
</evidence>
<dbReference type="GO" id="GO:1904263">
    <property type="term" value="P:positive regulation of TORC1 signaling"/>
    <property type="evidence" value="ECO:0007669"/>
    <property type="project" value="TreeGrafter"/>
</dbReference>
<feature type="region of interest" description="Disordered" evidence="4">
    <location>
        <begin position="697"/>
        <end position="724"/>
    </location>
</feature>
<proteinExistence type="inferred from homology"/>
<evidence type="ECO:0000313" key="8">
    <source>
        <dbReference type="Proteomes" id="UP001385951"/>
    </source>
</evidence>
<dbReference type="Pfam" id="PF17034">
    <property type="entry name" value="zinc_ribbon_16"/>
    <property type="match status" value="1"/>
</dbReference>
<dbReference type="InterPro" id="IPR031488">
    <property type="entry name" value="Zn_ribbon_mio"/>
</dbReference>
<evidence type="ECO:0000259" key="5">
    <source>
        <dbReference type="Pfam" id="PF17034"/>
    </source>
</evidence>
<dbReference type="InterPro" id="IPR037593">
    <property type="entry name" value="MIOS/Sea4"/>
</dbReference>
<dbReference type="Proteomes" id="UP001385951">
    <property type="component" value="Unassembled WGS sequence"/>
</dbReference>
<protein>
    <recommendedName>
        <fullName evidence="9">WD repeat protein mio zinc-ribbon like domain-containing protein</fullName>
    </recommendedName>
</protein>
<feature type="region of interest" description="Disordered" evidence="4">
    <location>
        <begin position="463"/>
        <end position="511"/>
    </location>
</feature>
<dbReference type="EMBL" id="JASBNA010000003">
    <property type="protein sequence ID" value="KAK7693790.1"/>
    <property type="molecule type" value="Genomic_DNA"/>
</dbReference>
<dbReference type="AlphaFoldDB" id="A0AAW0GW73"/>
<reference evidence="7 8" key="1">
    <citation type="submission" date="2022-09" db="EMBL/GenBank/DDBJ databases">
        <authorList>
            <person name="Palmer J.M."/>
        </authorList>
    </citation>
    <scope>NUCLEOTIDE SEQUENCE [LARGE SCALE GENOMIC DNA]</scope>
    <source>
        <strain evidence="7 8">DSM 7382</strain>
    </source>
</reference>
<dbReference type="Pfam" id="PF21720">
    <property type="entry name" value="MIOS_WD40"/>
    <property type="match status" value="1"/>
</dbReference>
<evidence type="ECO:0008006" key="9">
    <source>
        <dbReference type="Google" id="ProtNLM"/>
    </source>
</evidence>